<feature type="domain" description="Thiamine pyrophosphate enzyme central" evidence="4">
    <location>
        <begin position="193"/>
        <end position="326"/>
    </location>
</feature>
<evidence type="ECO:0000313" key="8">
    <source>
        <dbReference type="Proteomes" id="UP000176952"/>
    </source>
</evidence>
<keyword evidence="2 3" id="KW-0786">Thiamine pyrophosphate</keyword>
<dbReference type="GO" id="GO:0050660">
    <property type="term" value="F:flavin adenine dinucleotide binding"/>
    <property type="evidence" value="ECO:0007669"/>
    <property type="project" value="TreeGrafter"/>
</dbReference>
<dbReference type="PANTHER" id="PTHR18968:SF129">
    <property type="entry name" value="ACETOLACTATE SYNTHASE"/>
    <property type="match status" value="1"/>
</dbReference>
<dbReference type="InterPro" id="IPR012001">
    <property type="entry name" value="Thiamin_PyroP_enz_TPP-bd_dom"/>
</dbReference>
<accession>A0A1G2B701</accession>
<evidence type="ECO:0000256" key="1">
    <source>
        <dbReference type="ARBA" id="ARBA00007812"/>
    </source>
</evidence>
<dbReference type="NCBIfam" id="NF006187">
    <property type="entry name" value="PRK08322.1"/>
    <property type="match status" value="1"/>
</dbReference>
<dbReference type="InterPro" id="IPR012000">
    <property type="entry name" value="Thiamin_PyroP_enz_cen_dom"/>
</dbReference>
<dbReference type="STRING" id="1798542.A3F54_04265"/>
<dbReference type="CDD" id="cd02010">
    <property type="entry name" value="TPP_ALS"/>
    <property type="match status" value="1"/>
</dbReference>
<dbReference type="SUPFAM" id="SSF52518">
    <property type="entry name" value="Thiamin diphosphate-binding fold (THDP-binding)"/>
    <property type="match status" value="2"/>
</dbReference>
<dbReference type="GO" id="GO:0005948">
    <property type="term" value="C:acetolactate synthase complex"/>
    <property type="evidence" value="ECO:0007669"/>
    <property type="project" value="TreeGrafter"/>
</dbReference>
<evidence type="ECO:0000313" key="7">
    <source>
        <dbReference type="EMBL" id="OGY84932.1"/>
    </source>
</evidence>
<dbReference type="InterPro" id="IPR045229">
    <property type="entry name" value="TPP_enz"/>
</dbReference>
<dbReference type="Gene3D" id="3.40.50.970">
    <property type="match status" value="2"/>
</dbReference>
<sequence>MPQKHSKSKGSNIFIRALENEGVSYIFGVPGEENLDFLNSLAHSGIQLITTRHEQSAGFMAATIGRLTGKAGVALSTLGPGATNLATPAAYATLGGMPMMMITGQKPIKRSKQGHFQIIETVNFMKPITKYTAQIVNAGNIPSRVREAMRLAEEERPGAVHLELPEDVACESTEAEIFPVKKVRRPVAEAKAIAQAASMITTAHRPLILIGAGANRKLTSKMLREFIDATGIPFFNTQMGKGVVDEQHPLFLGTAALSAGDYVHHALEKADLIINVGHDVVEKPPFIMQRGSAQVIHMNFFTAKVDDIYFPQLEVVGDIANAVWQLKELVKPQPHWDFEHFLRVKTAFVAHVAETADDARFPMIPQRIVADVRRVMGEEDIVTLDNGMYKIWFARQYQARRKNTLLLDNALATMGAGLPSGMAAKLVMPERRVLVVAGDGGFMMNSQELETAVRLKLDITVLVLVDRQYGMIRWKQAASGFTDFGLDFGNPDFVKYAAAYGAHGHRVSTARELVPLLEKTFVDGGVHVVELPIDYSENERVLNQLSAITKNI</sequence>
<dbReference type="AlphaFoldDB" id="A0A1G2B701"/>
<dbReference type="InterPro" id="IPR029061">
    <property type="entry name" value="THDP-binding"/>
</dbReference>
<evidence type="ECO:0000259" key="5">
    <source>
        <dbReference type="Pfam" id="PF02775"/>
    </source>
</evidence>
<name>A0A1G2B701_9BACT</name>
<protein>
    <submittedName>
        <fullName evidence="7">Acetolactate synthase</fullName>
    </submittedName>
</protein>
<reference evidence="7 8" key="1">
    <citation type="journal article" date="2016" name="Nat. Commun.">
        <title>Thousands of microbial genomes shed light on interconnected biogeochemical processes in an aquifer system.</title>
        <authorList>
            <person name="Anantharaman K."/>
            <person name="Brown C.T."/>
            <person name="Hug L.A."/>
            <person name="Sharon I."/>
            <person name="Castelle C.J."/>
            <person name="Probst A.J."/>
            <person name="Thomas B.C."/>
            <person name="Singh A."/>
            <person name="Wilkins M.J."/>
            <person name="Karaoz U."/>
            <person name="Brodie E.L."/>
            <person name="Williams K.H."/>
            <person name="Hubbard S.S."/>
            <person name="Banfield J.F."/>
        </authorList>
    </citation>
    <scope>NUCLEOTIDE SEQUENCE [LARGE SCALE GENOMIC DNA]</scope>
</reference>
<feature type="domain" description="Thiamine pyrophosphate enzyme N-terminal TPP-binding" evidence="6">
    <location>
        <begin position="9"/>
        <end position="119"/>
    </location>
</feature>
<dbReference type="EMBL" id="MHKD01000009">
    <property type="protein sequence ID" value="OGY84932.1"/>
    <property type="molecule type" value="Genomic_DNA"/>
</dbReference>
<feature type="domain" description="Thiamine pyrophosphate enzyme TPP-binding" evidence="5">
    <location>
        <begin position="385"/>
        <end position="530"/>
    </location>
</feature>
<evidence type="ECO:0000259" key="4">
    <source>
        <dbReference type="Pfam" id="PF00205"/>
    </source>
</evidence>
<dbReference type="Pfam" id="PF00205">
    <property type="entry name" value="TPP_enzyme_M"/>
    <property type="match status" value="1"/>
</dbReference>
<dbReference type="InterPro" id="IPR029035">
    <property type="entry name" value="DHS-like_NAD/FAD-binding_dom"/>
</dbReference>
<dbReference type="Gene3D" id="3.40.50.1220">
    <property type="entry name" value="TPP-binding domain"/>
    <property type="match status" value="1"/>
</dbReference>
<dbReference type="Pfam" id="PF02775">
    <property type="entry name" value="TPP_enzyme_C"/>
    <property type="match status" value="1"/>
</dbReference>
<dbReference type="InterPro" id="IPR000399">
    <property type="entry name" value="TPP-bd_CS"/>
</dbReference>
<dbReference type="GO" id="GO:0009097">
    <property type="term" value="P:isoleucine biosynthetic process"/>
    <property type="evidence" value="ECO:0007669"/>
    <property type="project" value="TreeGrafter"/>
</dbReference>
<gene>
    <name evidence="7" type="ORF">A3F54_04265</name>
</gene>
<dbReference type="GO" id="GO:0003984">
    <property type="term" value="F:acetolactate synthase activity"/>
    <property type="evidence" value="ECO:0007669"/>
    <property type="project" value="TreeGrafter"/>
</dbReference>
<dbReference type="PROSITE" id="PS00187">
    <property type="entry name" value="TPP_ENZYMES"/>
    <property type="match status" value="1"/>
</dbReference>
<dbReference type="CDD" id="cd07035">
    <property type="entry name" value="TPP_PYR_POX_like"/>
    <property type="match status" value="1"/>
</dbReference>
<dbReference type="InterPro" id="IPR011766">
    <property type="entry name" value="TPP_enzyme_TPP-bd"/>
</dbReference>
<proteinExistence type="inferred from homology"/>
<evidence type="ECO:0000256" key="3">
    <source>
        <dbReference type="RuleBase" id="RU362132"/>
    </source>
</evidence>
<evidence type="ECO:0000256" key="2">
    <source>
        <dbReference type="ARBA" id="ARBA00023052"/>
    </source>
</evidence>
<dbReference type="Pfam" id="PF02776">
    <property type="entry name" value="TPP_enzyme_N"/>
    <property type="match status" value="1"/>
</dbReference>
<dbReference type="SUPFAM" id="SSF52467">
    <property type="entry name" value="DHS-like NAD/FAD-binding domain"/>
    <property type="match status" value="1"/>
</dbReference>
<comment type="caution">
    <text evidence="7">The sequence shown here is derived from an EMBL/GenBank/DDBJ whole genome shotgun (WGS) entry which is preliminary data.</text>
</comment>
<dbReference type="Proteomes" id="UP000176952">
    <property type="component" value="Unassembled WGS sequence"/>
</dbReference>
<comment type="similarity">
    <text evidence="1 3">Belongs to the TPP enzyme family.</text>
</comment>
<dbReference type="GO" id="GO:0009099">
    <property type="term" value="P:L-valine biosynthetic process"/>
    <property type="evidence" value="ECO:0007669"/>
    <property type="project" value="TreeGrafter"/>
</dbReference>
<dbReference type="GO" id="GO:0030976">
    <property type="term" value="F:thiamine pyrophosphate binding"/>
    <property type="evidence" value="ECO:0007669"/>
    <property type="project" value="InterPro"/>
</dbReference>
<evidence type="ECO:0000259" key="6">
    <source>
        <dbReference type="Pfam" id="PF02776"/>
    </source>
</evidence>
<dbReference type="FunFam" id="3.40.50.970:FF:000007">
    <property type="entry name" value="Acetolactate synthase"/>
    <property type="match status" value="1"/>
</dbReference>
<dbReference type="PANTHER" id="PTHR18968">
    <property type="entry name" value="THIAMINE PYROPHOSPHATE ENZYMES"/>
    <property type="match status" value="1"/>
</dbReference>
<dbReference type="GO" id="GO:0000287">
    <property type="term" value="F:magnesium ion binding"/>
    <property type="evidence" value="ECO:0007669"/>
    <property type="project" value="InterPro"/>
</dbReference>
<organism evidence="7 8">
    <name type="scientific">Candidatus Kerfeldbacteria bacterium RIFCSPHIGHO2_12_FULL_48_17</name>
    <dbReference type="NCBI Taxonomy" id="1798542"/>
    <lineage>
        <taxon>Bacteria</taxon>
        <taxon>Candidatus Kerfeldiibacteriota</taxon>
    </lineage>
</organism>